<protein>
    <submittedName>
        <fullName evidence="1">Uncharacterized protein</fullName>
    </submittedName>
</protein>
<reference evidence="2" key="1">
    <citation type="journal article" date="2018" name="BMC Genomics">
        <title>Genomic insights into host adaptation between the wheat stripe rust pathogen (Puccinia striiformis f. sp. tritici) and the barley stripe rust pathogen (Puccinia striiformis f. sp. hordei).</title>
        <authorList>
            <person name="Xia C."/>
            <person name="Wang M."/>
            <person name="Yin C."/>
            <person name="Cornejo O.E."/>
            <person name="Hulbert S.H."/>
            <person name="Chen X."/>
        </authorList>
    </citation>
    <scope>NUCLEOTIDE SEQUENCE [LARGE SCALE GENOMIC DNA]</scope>
    <source>
        <strain evidence="2">93-210</strain>
    </source>
</reference>
<evidence type="ECO:0000313" key="1">
    <source>
        <dbReference type="EMBL" id="KAI7936973.1"/>
    </source>
</evidence>
<name>A0ACC0DQ14_9BASI</name>
<evidence type="ECO:0000313" key="2">
    <source>
        <dbReference type="Proteomes" id="UP001060170"/>
    </source>
</evidence>
<keyword evidence="2" id="KW-1185">Reference proteome</keyword>
<comment type="caution">
    <text evidence="1">The sequence shown here is derived from an EMBL/GenBank/DDBJ whole genome shotgun (WGS) entry which is preliminary data.</text>
</comment>
<reference evidence="1 2" key="3">
    <citation type="journal article" date="2022" name="Microbiol. Spectr.">
        <title>Folding features and dynamics of 3D genome architecture in plant fungal pathogens.</title>
        <authorList>
            <person name="Xia C."/>
        </authorList>
    </citation>
    <scope>NUCLEOTIDE SEQUENCE [LARGE SCALE GENOMIC DNA]</scope>
    <source>
        <strain evidence="1 2">93-210</strain>
    </source>
</reference>
<proteinExistence type="predicted"/>
<sequence>MPSISANHVRSSLSLLTQNKVVSSSSQNSQFILVTELGELLEEWTDCMGWWVGEAPCLMASICQCLSVMNSQLGNQNLLAIAPLITSST</sequence>
<gene>
    <name evidence="1" type="ORF">MJO28_015872</name>
</gene>
<organism evidence="1 2">
    <name type="scientific">Puccinia striiformis f. sp. tritici</name>
    <dbReference type="NCBI Taxonomy" id="168172"/>
    <lineage>
        <taxon>Eukaryota</taxon>
        <taxon>Fungi</taxon>
        <taxon>Dikarya</taxon>
        <taxon>Basidiomycota</taxon>
        <taxon>Pucciniomycotina</taxon>
        <taxon>Pucciniomycetes</taxon>
        <taxon>Pucciniales</taxon>
        <taxon>Pucciniaceae</taxon>
        <taxon>Puccinia</taxon>
    </lineage>
</organism>
<dbReference type="EMBL" id="CM045881">
    <property type="protein sequence ID" value="KAI7936973.1"/>
    <property type="molecule type" value="Genomic_DNA"/>
</dbReference>
<reference evidence="2" key="2">
    <citation type="journal article" date="2018" name="Mol. Plant Microbe Interact.">
        <title>Genome sequence resources for the wheat stripe rust pathogen (Puccinia striiformis f. sp. tritici) and the barley stripe rust pathogen (Puccinia striiformis f. sp. hordei).</title>
        <authorList>
            <person name="Xia C."/>
            <person name="Wang M."/>
            <person name="Yin C."/>
            <person name="Cornejo O.E."/>
            <person name="Hulbert S.H."/>
            <person name="Chen X."/>
        </authorList>
    </citation>
    <scope>NUCLEOTIDE SEQUENCE [LARGE SCALE GENOMIC DNA]</scope>
    <source>
        <strain evidence="2">93-210</strain>
    </source>
</reference>
<dbReference type="Proteomes" id="UP001060170">
    <property type="component" value="Chromosome 17"/>
</dbReference>
<accession>A0ACC0DQ14</accession>